<feature type="repeat" description="PPR" evidence="3">
    <location>
        <begin position="224"/>
        <end position="258"/>
    </location>
</feature>
<dbReference type="GO" id="GO:0005739">
    <property type="term" value="C:mitochondrion"/>
    <property type="evidence" value="ECO:0007669"/>
    <property type="project" value="TreeGrafter"/>
</dbReference>
<dbReference type="Pfam" id="PF13041">
    <property type="entry name" value="PPR_2"/>
    <property type="match status" value="2"/>
</dbReference>
<evidence type="ECO:0008006" key="6">
    <source>
        <dbReference type="Google" id="ProtNLM"/>
    </source>
</evidence>
<sequence length="443" mass="51209">MTSPPPALFLRLLRHPFLRPVTAYSLATTPTSQFYSCAPEPPLQSAPEPDSKAVFEKLRLKANDWKAAFDYFHSVEIQHTTENFNCMIDILGKFFEFELCWKLIERMPDCGAMPDHATFRALFKRYVSAHLVEEAIAAYERSNEFNLRDETCYSYLVDAMCEYKHVVEAEEFVFQRKPNDEIAVGMMNSTKVHNLILRGWFKMKWWGKCRDFWEEMDKKGVQKDLRSYSMYMDIMCKSGKAYKAVKLYKEMKAKGIRLDVVAYNTVILAIGQSKGVDFATRVYREMREMGCKPNVATCNTVIKLLCENSRMEEANEMLENMSKEGIQPDVITYHSFYRCLGDPKKILRLFDSMVEDGVQPTMSTFVMLIKKFGRWGFLRPASIVWSKLIELGYSPDESAYNAWIDVLIDKGLLDEARKYDAEMFEKGLSAKPRKEFGTGPVEG</sequence>
<dbReference type="AlphaFoldDB" id="A0AAV2DX90"/>
<organism evidence="4 5">
    <name type="scientific">Linum trigynum</name>
    <dbReference type="NCBI Taxonomy" id="586398"/>
    <lineage>
        <taxon>Eukaryota</taxon>
        <taxon>Viridiplantae</taxon>
        <taxon>Streptophyta</taxon>
        <taxon>Embryophyta</taxon>
        <taxon>Tracheophyta</taxon>
        <taxon>Spermatophyta</taxon>
        <taxon>Magnoliopsida</taxon>
        <taxon>eudicotyledons</taxon>
        <taxon>Gunneridae</taxon>
        <taxon>Pentapetalae</taxon>
        <taxon>rosids</taxon>
        <taxon>fabids</taxon>
        <taxon>Malpighiales</taxon>
        <taxon>Linaceae</taxon>
        <taxon>Linum</taxon>
    </lineage>
</organism>
<dbReference type="InterPro" id="IPR011990">
    <property type="entry name" value="TPR-like_helical_dom_sf"/>
</dbReference>
<feature type="repeat" description="PPR" evidence="3">
    <location>
        <begin position="294"/>
        <end position="328"/>
    </location>
</feature>
<gene>
    <name evidence="4" type="ORF">LTRI10_LOCUS19763</name>
</gene>
<protein>
    <recommendedName>
        <fullName evidence="6">Pentatricopeptide repeat-containing protein</fullName>
    </recommendedName>
</protein>
<feature type="repeat" description="PPR" evidence="3">
    <location>
        <begin position="396"/>
        <end position="430"/>
    </location>
</feature>
<evidence type="ECO:0000256" key="3">
    <source>
        <dbReference type="PROSITE-ProRule" id="PRU00708"/>
    </source>
</evidence>
<feature type="repeat" description="PPR" evidence="3">
    <location>
        <begin position="259"/>
        <end position="293"/>
    </location>
</feature>
<dbReference type="Gene3D" id="1.25.40.10">
    <property type="entry name" value="Tetratricopeptide repeat domain"/>
    <property type="match status" value="4"/>
</dbReference>
<dbReference type="Pfam" id="PF01535">
    <property type="entry name" value="PPR"/>
    <property type="match status" value="3"/>
</dbReference>
<dbReference type="PROSITE" id="PS51375">
    <property type="entry name" value="PPR"/>
    <property type="match status" value="4"/>
</dbReference>
<name>A0AAV2DX90_9ROSI</name>
<evidence type="ECO:0000256" key="1">
    <source>
        <dbReference type="ARBA" id="ARBA00007626"/>
    </source>
</evidence>
<dbReference type="GO" id="GO:0003729">
    <property type="term" value="F:mRNA binding"/>
    <property type="evidence" value="ECO:0007669"/>
    <property type="project" value="TreeGrafter"/>
</dbReference>
<dbReference type="NCBIfam" id="TIGR00756">
    <property type="entry name" value="PPR"/>
    <property type="match status" value="4"/>
</dbReference>
<comment type="similarity">
    <text evidence="1">Belongs to the PPR family. P subfamily.</text>
</comment>
<reference evidence="4 5" key="1">
    <citation type="submission" date="2024-04" db="EMBL/GenBank/DDBJ databases">
        <authorList>
            <person name="Fracassetti M."/>
        </authorList>
    </citation>
    <scope>NUCLEOTIDE SEQUENCE [LARGE SCALE GENOMIC DNA]</scope>
</reference>
<evidence type="ECO:0000313" key="5">
    <source>
        <dbReference type="Proteomes" id="UP001497516"/>
    </source>
</evidence>
<accession>A0AAV2DX90</accession>
<dbReference type="PANTHER" id="PTHR47938">
    <property type="entry name" value="RESPIRATORY COMPLEX I CHAPERONE (CIA84), PUTATIVE (AFU_ORTHOLOGUE AFUA_2G06020)-RELATED"/>
    <property type="match status" value="1"/>
</dbReference>
<dbReference type="PANTHER" id="PTHR47938:SF9">
    <property type="entry name" value="OS10G0422300 PROTEIN"/>
    <property type="match status" value="1"/>
</dbReference>
<dbReference type="Proteomes" id="UP001497516">
    <property type="component" value="Chromosome 3"/>
</dbReference>
<proteinExistence type="inferred from homology"/>
<evidence type="ECO:0000256" key="2">
    <source>
        <dbReference type="ARBA" id="ARBA00022737"/>
    </source>
</evidence>
<evidence type="ECO:0000313" key="4">
    <source>
        <dbReference type="EMBL" id="CAL1378163.1"/>
    </source>
</evidence>
<dbReference type="EMBL" id="OZ034816">
    <property type="protein sequence ID" value="CAL1378163.1"/>
    <property type="molecule type" value="Genomic_DNA"/>
</dbReference>
<keyword evidence="5" id="KW-1185">Reference proteome</keyword>
<keyword evidence="2" id="KW-0677">Repeat</keyword>
<dbReference type="InterPro" id="IPR002885">
    <property type="entry name" value="PPR_rpt"/>
</dbReference>